<keyword evidence="1" id="KW-1133">Transmembrane helix</keyword>
<name>A0AAE3QQ67_9BACT</name>
<dbReference type="Pfam" id="PF12730">
    <property type="entry name" value="ABC2_membrane_4"/>
    <property type="match status" value="1"/>
</dbReference>
<feature type="transmembrane region" description="Helical" evidence="1">
    <location>
        <begin position="19"/>
        <end position="40"/>
    </location>
</feature>
<feature type="transmembrane region" description="Helical" evidence="1">
    <location>
        <begin position="233"/>
        <end position="250"/>
    </location>
</feature>
<evidence type="ECO:0000313" key="3">
    <source>
        <dbReference type="Proteomes" id="UP001241110"/>
    </source>
</evidence>
<dbReference type="Proteomes" id="UP001241110">
    <property type="component" value="Unassembled WGS sequence"/>
</dbReference>
<sequence>MATLGTVYQTELIKSKNTFALWLACLGAGFMPALMFVVYLTKWETFVPQKGANSWNQFSFANFQGVSFFFIPFFVVLLCSLVMNIEHKSNTWKYLLTLPVSRLSIYVNKLSIILTLTVLTYVLFIVFLLAAGVVLGILRPKLGFLDQTLAFDGLLKLAFRSFVSTLAMLAIHYWLSIRIKNMIAAIGIGLICIVTATILFKRWEYAIYYPYTFTMYTIFSSDKSVKVLASHELYSLGYFVIITIAGYIDFSRFYKG</sequence>
<feature type="transmembrane region" description="Helical" evidence="1">
    <location>
        <begin position="157"/>
        <end position="175"/>
    </location>
</feature>
<protein>
    <submittedName>
        <fullName evidence="2">ABC transporter permease</fullName>
    </submittedName>
</protein>
<dbReference type="CDD" id="cd21809">
    <property type="entry name" value="ABC-2_lan_permease-like"/>
    <property type="match status" value="1"/>
</dbReference>
<evidence type="ECO:0000256" key="1">
    <source>
        <dbReference type="SAM" id="Phobius"/>
    </source>
</evidence>
<organism evidence="2 3">
    <name type="scientific">Xanthocytophaga flava</name>
    <dbReference type="NCBI Taxonomy" id="3048013"/>
    <lineage>
        <taxon>Bacteria</taxon>
        <taxon>Pseudomonadati</taxon>
        <taxon>Bacteroidota</taxon>
        <taxon>Cytophagia</taxon>
        <taxon>Cytophagales</taxon>
        <taxon>Rhodocytophagaceae</taxon>
        <taxon>Xanthocytophaga</taxon>
    </lineage>
</organism>
<comment type="caution">
    <text evidence="2">The sequence shown here is derived from an EMBL/GenBank/DDBJ whole genome shotgun (WGS) entry which is preliminary data.</text>
</comment>
<keyword evidence="1" id="KW-0812">Transmembrane</keyword>
<feature type="transmembrane region" description="Helical" evidence="1">
    <location>
        <begin position="60"/>
        <end position="83"/>
    </location>
</feature>
<reference evidence="2" key="1">
    <citation type="submission" date="2023-05" db="EMBL/GenBank/DDBJ databases">
        <authorList>
            <person name="Zhang X."/>
        </authorList>
    </citation>
    <scope>NUCLEOTIDE SEQUENCE</scope>
    <source>
        <strain evidence="2">YF14B1</strain>
    </source>
</reference>
<dbReference type="PANTHER" id="PTHR37305:SF1">
    <property type="entry name" value="MEMBRANE PROTEIN"/>
    <property type="match status" value="1"/>
</dbReference>
<dbReference type="RefSeq" id="WP_313982980.1">
    <property type="nucleotide sequence ID" value="NZ_JASJOS010000010.1"/>
</dbReference>
<keyword evidence="1" id="KW-0472">Membrane</keyword>
<dbReference type="PANTHER" id="PTHR37305">
    <property type="entry name" value="INTEGRAL MEMBRANE PROTEIN-RELATED"/>
    <property type="match status" value="1"/>
</dbReference>
<proteinExistence type="predicted"/>
<dbReference type="EMBL" id="JASJOS010000010">
    <property type="protein sequence ID" value="MDJ1483285.1"/>
    <property type="molecule type" value="Genomic_DNA"/>
</dbReference>
<gene>
    <name evidence="2" type="ORF">QNI16_22495</name>
</gene>
<feature type="transmembrane region" description="Helical" evidence="1">
    <location>
        <begin position="112"/>
        <end position="137"/>
    </location>
</feature>
<accession>A0AAE3QQ67</accession>
<dbReference type="AlphaFoldDB" id="A0AAE3QQ67"/>
<feature type="transmembrane region" description="Helical" evidence="1">
    <location>
        <begin position="182"/>
        <end position="200"/>
    </location>
</feature>
<evidence type="ECO:0000313" key="2">
    <source>
        <dbReference type="EMBL" id="MDJ1483285.1"/>
    </source>
</evidence>